<evidence type="ECO:0000256" key="1">
    <source>
        <dbReference type="SAM" id="Coils"/>
    </source>
</evidence>
<sequence>MDQTALSSDSVLEMLLKTNRPPTDQEKAIIRESMGPAQAKLEVVETQISDTIAHIQALKAQVERAETKLQRLHEEEAVILESFADHRRVSSPFRNIPEDVLREICIACVADDIPKLYYRARTASPYVLAQICSGLRNIALTTPRIWASMRVQLGGFDCDNPAGYDREYSILARRAIKWFGRAGKLALTVCIEDVRSAYANFEGADSGSIILFDALLSYSTRWEELRFNSNCTVACTPMLRIAALTAVDVPLLRSVSIHLDFLLSDPVFHDSKFLTIPSLKRVTLKVNTVQIVAFDWANLTSVTLHGATPQHPSLSTGAIASILQQTRSLVFCDIAVGWNHSEHYHSTISLPLLKTLILKEHVSNINSSGAPSILDLIVTPLLQIFRICGTFLDLSLSDFLKRSPLIRKLSLPYSKEDTSLLDMMKLLRQCPSLAILSLWPTKWRRIHEADGFLRAFVEEGDSGVLCPRLQTFDFAGNVNYTPQTLRLFLESKHGEIDMPNVLPWKRVLISTREIKATETRQQILDLVSEKNAAGLDVQVICS</sequence>
<evidence type="ECO:0000313" key="3">
    <source>
        <dbReference type="Proteomes" id="UP000054270"/>
    </source>
</evidence>
<accession>A0A0D2KWQ4</accession>
<evidence type="ECO:0008006" key="4">
    <source>
        <dbReference type="Google" id="ProtNLM"/>
    </source>
</evidence>
<proteinExistence type="predicted"/>
<dbReference type="Gene3D" id="3.80.10.10">
    <property type="entry name" value="Ribonuclease Inhibitor"/>
    <property type="match status" value="1"/>
</dbReference>
<feature type="coiled-coil region" evidence="1">
    <location>
        <begin position="48"/>
        <end position="75"/>
    </location>
</feature>
<dbReference type="Proteomes" id="UP000054270">
    <property type="component" value="Unassembled WGS sequence"/>
</dbReference>
<gene>
    <name evidence="2" type="ORF">HYPSUDRAFT_204962</name>
</gene>
<name>A0A0D2KWQ4_HYPSF</name>
<reference evidence="3" key="1">
    <citation type="submission" date="2014-04" db="EMBL/GenBank/DDBJ databases">
        <title>Evolutionary Origins and Diversification of the Mycorrhizal Mutualists.</title>
        <authorList>
            <consortium name="DOE Joint Genome Institute"/>
            <consortium name="Mycorrhizal Genomics Consortium"/>
            <person name="Kohler A."/>
            <person name="Kuo A."/>
            <person name="Nagy L.G."/>
            <person name="Floudas D."/>
            <person name="Copeland A."/>
            <person name="Barry K.W."/>
            <person name="Cichocki N."/>
            <person name="Veneault-Fourrey C."/>
            <person name="LaButti K."/>
            <person name="Lindquist E.A."/>
            <person name="Lipzen A."/>
            <person name="Lundell T."/>
            <person name="Morin E."/>
            <person name="Murat C."/>
            <person name="Riley R."/>
            <person name="Ohm R."/>
            <person name="Sun H."/>
            <person name="Tunlid A."/>
            <person name="Henrissat B."/>
            <person name="Grigoriev I.V."/>
            <person name="Hibbett D.S."/>
            <person name="Martin F."/>
        </authorList>
    </citation>
    <scope>NUCLEOTIDE SEQUENCE [LARGE SCALE GENOMIC DNA]</scope>
    <source>
        <strain evidence="3">FD-334 SS-4</strain>
    </source>
</reference>
<keyword evidence="1" id="KW-0175">Coiled coil</keyword>
<dbReference type="STRING" id="945553.A0A0D2KWQ4"/>
<protein>
    <recommendedName>
        <fullName evidence="4">F-box domain-containing protein</fullName>
    </recommendedName>
</protein>
<evidence type="ECO:0000313" key="2">
    <source>
        <dbReference type="EMBL" id="KJA19052.1"/>
    </source>
</evidence>
<dbReference type="InterPro" id="IPR032675">
    <property type="entry name" value="LRR_dom_sf"/>
</dbReference>
<dbReference type="AlphaFoldDB" id="A0A0D2KWQ4"/>
<dbReference type="OrthoDB" id="3365698at2759"/>
<dbReference type="EMBL" id="KN817582">
    <property type="protein sequence ID" value="KJA19052.1"/>
    <property type="molecule type" value="Genomic_DNA"/>
</dbReference>
<dbReference type="SUPFAM" id="SSF52047">
    <property type="entry name" value="RNI-like"/>
    <property type="match status" value="1"/>
</dbReference>
<organism evidence="2 3">
    <name type="scientific">Hypholoma sublateritium (strain FD-334 SS-4)</name>
    <dbReference type="NCBI Taxonomy" id="945553"/>
    <lineage>
        <taxon>Eukaryota</taxon>
        <taxon>Fungi</taxon>
        <taxon>Dikarya</taxon>
        <taxon>Basidiomycota</taxon>
        <taxon>Agaricomycotina</taxon>
        <taxon>Agaricomycetes</taxon>
        <taxon>Agaricomycetidae</taxon>
        <taxon>Agaricales</taxon>
        <taxon>Agaricineae</taxon>
        <taxon>Strophariaceae</taxon>
        <taxon>Hypholoma</taxon>
    </lineage>
</organism>
<keyword evidence="3" id="KW-1185">Reference proteome</keyword>